<dbReference type="Proteomes" id="UP000032544">
    <property type="component" value="Unassembled WGS sequence"/>
</dbReference>
<evidence type="ECO:0000256" key="1">
    <source>
        <dbReference type="ARBA" id="ARBA00022801"/>
    </source>
</evidence>
<evidence type="ECO:0000313" key="4">
    <source>
        <dbReference type="Proteomes" id="UP000032544"/>
    </source>
</evidence>
<name>A0A0D8J9A5_9BACT</name>
<dbReference type="GO" id="GO:0004252">
    <property type="term" value="F:serine-type endopeptidase activity"/>
    <property type="evidence" value="ECO:0007669"/>
    <property type="project" value="TreeGrafter"/>
</dbReference>
<accession>A0A0D8J9A5</accession>
<sequence length="839" mass="96910">MKTAILFIIPVLLILAGRELTAQSRHDSLSRIANEASHNISGTVMSEDGNWLTIRKRSRMPVREIGDMDQDTLILFDLRDPVKHSIMGYRQNVWKVVFVDNHHLLLQYERQTELLDLDKQSGIFYKGVKSIQSLSGNGNFLLDYSQEHNNRVELRNNRGDLINAANHVTRFYPTGGNHIYAITDNGENRYEILRLKGESTEKVYETTHKIVSLVTVPEKQGVIICEQVPENDCQEFVYLDFSNKIAYPLKEILPLNFQKGSIEIIPESRSYFLKIRMPRKKGSGSPVDIWYGNEKGLRQKFFPNRDSFFVWEPEKKRVHRIGNNQLTKNANIGSKRYFLSLDPYYFQDFPQPPRYKVNVYDRQKDCYTLMDTTSRNLLYTSPGGRYVLYKKDEAWSLYHIPTGTKRTIVNSKLNTPYFVTGTDTVLFEGEGGLWRYNLAAEEEPVQLGHFEGYQVTILNGTSRNTLPALDFSENIITPEKALLLKLYNSRENMSAYILWQNGRQDTVIPPTGKRIENLVYNSSYNHFCYTEEDFNQPPRLVYKEMGKKKQVIYQSNKADKAVLSFKQEIVSYANSDSIPMKGVLYYPANYKPSLKYPMVVHIYQKQRSLSNRYPYPFYYNGLGFNIRLLIEKGYFVYLPDIVVQGKDGPGMDALDCVNHALDALVGNPLIDKNRIGLTGHSFGGYETDFIATRSNRFATYVSGSGHSDIIWAANAFNYNFFFPDYVRIEANMYKLGVAFWENKALYLANNPIYQADKVNAPVLLWSGLEDQNVTSDHSMAFYNALRRNKKDVVALFYEGEGHSLIKPRAQFDLTSRILDWFDYFLKGNTDIDWINKRLD</sequence>
<evidence type="ECO:0000313" key="3">
    <source>
        <dbReference type="EMBL" id="KJF43585.1"/>
    </source>
</evidence>
<dbReference type="EMBL" id="JRHC01000002">
    <property type="protein sequence ID" value="KJF43585.1"/>
    <property type="molecule type" value="Genomic_DNA"/>
</dbReference>
<reference evidence="3 4" key="1">
    <citation type="submission" date="2014-09" db="EMBL/GenBank/DDBJ databases">
        <title>Draft Genome Sequence of Draconibacterium sp. JN14CK-3.</title>
        <authorList>
            <person name="Dong C."/>
            <person name="Lai Q."/>
            <person name="Shao Z."/>
        </authorList>
    </citation>
    <scope>NUCLEOTIDE SEQUENCE [LARGE SCALE GENOMIC DNA]</scope>
    <source>
        <strain evidence="3 4">JN14CK-3</strain>
    </source>
</reference>
<evidence type="ECO:0000259" key="2">
    <source>
        <dbReference type="Pfam" id="PF00326"/>
    </source>
</evidence>
<protein>
    <recommendedName>
        <fullName evidence="2">Peptidase S9 prolyl oligopeptidase catalytic domain-containing protein</fullName>
    </recommendedName>
</protein>
<feature type="domain" description="Peptidase S9 prolyl oligopeptidase catalytic" evidence="2">
    <location>
        <begin position="659"/>
        <end position="826"/>
    </location>
</feature>
<organism evidence="3 4">
    <name type="scientific">Draconibacterium sediminis</name>
    <dbReference type="NCBI Taxonomy" id="1544798"/>
    <lineage>
        <taxon>Bacteria</taxon>
        <taxon>Pseudomonadati</taxon>
        <taxon>Bacteroidota</taxon>
        <taxon>Bacteroidia</taxon>
        <taxon>Marinilabiliales</taxon>
        <taxon>Prolixibacteraceae</taxon>
        <taxon>Draconibacterium</taxon>
    </lineage>
</organism>
<comment type="caution">
    <text evidence="3">The sequence shown here is derived from an EMBL/GenBank/DDBJ whole genome shotgun (WGS) entry which is preliminary data.</text>
</comment>
<dbReference type="OrthoDB" id="9812921at2"/>
<dbReference type="PANTHER" id="PTHR42776:SF27">
    <property type="entry name" value="DIPEPTIDYL PEPTIDASE FAMILY MEMBER 6"/>
    <property type="match status" value="1"/>
</dbReference>
<dbReference type="InterPro" id="IPR001375">
    <property type="entry name" value="Peptidase_S9_cat"/>
</dbReference>
<proteinExistence type="predicted"/>
<keyword evidence="4" id="KW-1185">Reference proteome</keyword>
<dbReference type="STRING" id="1544798.LH29_10710"/>
<dbReference type="InterPro" id="IPR029058">
    <property type="entry name" value="AB_hydrolase_fold"/>
</dbReference>
<gene>
    <name evidence="3" type="ORF">LH29_10710</name>
</gene>
<dbReference type="RefSeq" id="WP_045029305.1">
    <property type="nucleotide sequence ID" value="NZ_JRHC01000002.1"/>
</dbReference>
<dbReference type="GO" id="GO:0006508">
    <property type="term" value="P:proteolysis"/>
    <property type="evidence" value="ECO:0007669"/>
    <property type="project" value="InterPro"/>
</dbReference>
<dbReference type="Pfam" id="PF00326">
    <property type="entry name" value="Peptidase_S9"/>
    <property type="match status" value="1"/>
</dbReference>
<dbReference type="PANTHER" id="PTHR42776">
    <property type="entry name" value="SERINE PEPTIDASE S9 FAMILY MEMBER"/>
    <property type="match status" value="1"/>
</dbReference>
<dbReference type="SUPFAM" id="SSF53474">
    <property type="entry name" value="alpha/beta-Hydrolases"/>
    <property type="match status" value="1"/>
</dbReference>
<dbReference type="AlphaFoldDB" id="A0A0D8J9A5"/>
<dbReference type="PATRIC" id="fig|1544798.3.peg.2295"/>
<dbReference type="Gene3D" id="3.40.50.1820">
    <property type="entry name" value="alpha/beta hydrolase"/>
    <property type="match status" value="1"/>
</dbReference>
<keyword evidence="1" id="KW-0378">Hydrolase</keyword>